<proteinExistence type="predicted"/>
<dbReference type="PROSITE" id="PS51354">
    <property type="entry name" value="GLUTAREDOXIN_2"/>
    <property type="match status" value="1"/>
</dbReference>
<dbReference type="Proteomes" id="UP000594638">
    <property type="component" value="Unassembled WGS sequence"/>
</dbReference>
<feature type="domain" description="Glutaredoxin" evidence="2">
    <location>
        <begin position="263"/>
        <end position="327"/>
    </location>
</feature>
<dbReference type="AlphaFoldDB" id="A0A8S0UBW2"/>
<dbReference type="OrthoDB" id="423313at2759"/>
<protein>
    <submittedName>
        <fullName evidence="3">Uncharacterized protein At5g39865-like</fullName>
    </submittedName>
</protein>
<dbReference type="Gene3D" id="3.40.30.10">
    <property type="entry name" value="Glutaredoxin"/>
    <property type="match status" value="1"/>
</dbReference>
<accession>A0A8S0UBW2</accession>
<evidence type="ECO:0000313" key="4">
    <source>
        <dbReference type="Proteomes" id="UP000594638"/>
    </source>
</evidence>
<feature type="chain" id="PRO_5035733611" evidence="1">
    <location>
        <begin position="24"/>
        <end position="410"/>
    </location>
</feature>
<name>A0A8S0UBW2_OLEEU</name>
<dbReference type="CDD" id="cd03031">
    <property type="entry name" value="GRX_GRX_like"/>
    <property type="match status" value="1"/>
</dbReference>
<dbReference type="InterPro" id="IPR002109">
    <property type="entry name" value="Glutaredoxin"/>
</dbReference>
<evidence type="ECO:0000313" key="3">
    <source>
        <dbReference type="EMBL" id="CAA3017082.1"/>
    </source>
</evidence>
<evidence type="ECO:0000256" key="1">
    <source>
        <dbReference type="SAM" id="SignalP"/>
    </source>
</evidence>
<sequence length="410" mass="46015">MVQLKPIIARLFSLYLLVPWTSAKSTDVNTAIRRLMMMLRFHVHGETHDLCGKTRCPVSVGDSAISHSQVYLELRHLTCDRSSGKKKTEEEMKNMKGRILMKLKNISTITQKQGLVLHPNSFFQASTPHKEHSNDNLPNLVASNISISELANNVPDAEFSSVSNVNNEEKFRPYIRSTDHGQPAIDQLQLLSEVDDLVEFGESACRPTIGEFEGHSKLIPLPCFKPRDMEDSRNCERKEENYGSPSISDFEEKCPPGGTDSVIFYTTSLRGIRKTFEDCNAIRFLLESFRVVYYERDVSMHLEYRDELWRVLGGRAVPPRLFIRGRDIGGADAVVGLHEKGMLRKLLQGISLTQSNSPCNACAGMHFVLCFHCNGSRKITSDGQVNGLSSIRCPDCNENGLIKCSICSLN</sequence>
<dbReference type="SUPFAM" id="SSF52833">
    <property type="entry name" value="Thioredoxin-like"/>
    <property type="match status" value="1"/>
</dbReference>
<dbReference type="PANTHER" id="PTHR45669:SF14">
    <property type="entry name" value="EMB|CAB81925.1-RELATED"/>
    <property type="match status" value="1"/>
</dbReference>
<dbReference type="Pfam" id="PF23733">
    <property type="entry name" value="GRXCR1-2_C"/>
    <property type="match status" value="1"/>
</dbReference>
<dbReference type="Pfam" id="PF00462">
    <property type="entry name" value="Glutaredoxin"/>
    <property type="match status" value="1"/>
</dbReference>
<dbReference type="PANTHER" id="PTHR45669">
    <property type="entry name" value="GLUTAREDOXIN DOMAIN-CONTAINING CYSTEINE-RICH PROTEIN CG12206-RELATED"/>
    <property type="match status" value="1"/>
</dbReference>
<keyword evidence="1" id="KW-0732">Signal</keyword>
<comment type="caution">
    <text evidence="3">The sequence shown here is derived from an EMBL/GenBank/DDBJ whole genome shotgun (WGS) entry which is preliminary data.</text>
</comment>
<evidence type="ECO:0000259" key="2">
    <source>
        <dbReference type="Pfam" id="PF00462"/>
    </source>
</evidence>
<feature type="signal peptide" evidence="1">
    <location>
        <begin position="1"/>
        <end position="23"/>
    </location>
</feature>
<gene>
    <name evidence="3" type="ORF">OLEA9_A079343</name>
</gene>
<reference evidence="3 4" key="1">
    <citation type="submission" date="2019-12" db="EMBL/GenBank/DDBJ databases">
        <authorList>
            <person name="Alioto T."/>
            <person name="Alioto T."/>
            <person name="Gomez Garrido J."/>
        </authorList>
    </citation>
    <scope>NUCLEOTIDE SEQUENCE [LARGE SCALE GENOMIC DNA]</scope>
</reference>
<dbReference type="Gramene" id="OE9A079343T1">
    <property type="protein sequence ID" value="OE9A079343C1"/>
    <property type="gene ID" value="OE9A079343"/>
</dbReference>
<dbReference type="InterPro" id="IPR036249">
    <property type="entry name" value="Thioredoxin-like_sf"/>
</dbReference>
<keyword evidence="4" id="KW-1185">Reference proteome</keyword>
<organism evidence="3 4">
    <name type="scientific">Olea europaea subsp. europaea</name>
    <dbReference type="NCBI Taxonomy" id="158383"/>
    <lineage>
        <taxon>Eukaryota</taxon>
        <taxon>Viridiplantae</taxon>
        <taxon>Streptophyta</taxon>
        <taxon>Embryophyta</taxon>
        <taxon>Tracheophyta</taxon>
        <taxon>Spermatophyta</taxon>
        <taxon>Magnoliopsida</taxon>
        <taxon>eudicotyledons</taxon>
        <taxon>Gunneridae</taxon>
        <taxon>Pentapetalae</taxon>
        <taxon>asterids</taxon>
        <taxon>lamiids</taxon>
        <taxon>Lamiales</taxon>
        <taxon>Oleaceae</taxon>
        <taxon>Oleeae</taxon>
        <taxon>Olea</taxon>
    </lineage>
</organism>
<dbReference type="EMBL" id="CACTIH010007673">
    <property type="protein sequence ID" value="CAA3017082.1"/>
    <property type="molecule type" value="Genomic_DNA"/>
</dbReference>